<evidence type="ECO:0000313" key="3">
    <source>
        <dbReference type="EMBL" id="NBE56421.1"/>
    </source>
</evidence>
<organism evidence="3 4">
    <name type="scientific">Streptomyces boluensis</name>
    <dbReference type="NCBI Taxonomy" id="1775135"/>
    <lineage>
        <taxon>Bacteria</taxon>
        <taxon>Bacillati</taxon>
        <taxon>Actinomycetota</taxon>
        <taxon>Actinomycetes</taxon>
        <taxon>Kitasatosporales</taxon>
        <taxon>Streptomycetaceae</taxon>
        <taxon>Streptomyces</taxon>
    </lineage>
</organism>
<keyword evidence="2" id="KW-1133">Transmembrane helix</keyword>
<keyword evidence="2" id="KW-0812">Transmembrane</keyword>
<dbReference type="Proteomes" id="UP000598297">
    <property type="component" value="Unassembled WGS sequence"/>
</dbReference>
<evidence type="ECO:0000256" key="2">
    <source>
        <dbReference type="SAM" id="Phobius"/>
    </source>
</evidence>
<sequence>MSTRHDDLAARLRQGEGMTASNSQPASPEGESPDPFAPSTKAVRIFAGLGILLLPLLCVVYFVIILSQVYSGDEASGPLAGVAPWFLGLSGIVGLIAMCMPGDDLSHSMRRKLVIAQYVLVVGGPALAAIDFG</sequence>
<feature type="region of interest" description="Disordered" evidence="1">
    <location>
        <begin position="11"/>
        <end position="36"/>
    </location>
</feature>
<accession>A0A964XQL8</accession>
<proteinExistence type="predicted"/>
<comment type="caution">
    <text evidence="3">The sequence shown here is derived from an EMBL/GenBank/DDBJ whole genome shotgun (WGS) entry which is preliminary data.</text>
</comment>
<keyword evidence="2" id="KW-0472">Membrane</keyword>
<evidence type="ECO:0000313" key="4">
    <source>
        <dbReference type="Proteomes" id="UP000598297"/>
    </source>
</evidence>
<gene>
    <name evidence="3" type="ORF">GUY60_34320</name>
</gene>
<name>A0A964XQL8_9ACTN</name>
<dbReference type="AlphaFoldDB" id="A0A964XQL8"/>
<dbReference type="OrthoDB" id="4336587at2"/>
<feature type="transmembrane region" description="Helical" evidence="2">
    <location>
        <begin position="45"/>
        <end position="70"/>
    </location>
</feature>
<evidence type="ECO:0000256" key="1">
    <source>
        <dbReference type="SAM" id="MobiDB-lite"/>
    </source>
</evidence>
<dbReference type="RefSeq" id="WP_161705079.1">
    <property type="nucleotide sequence ID" value="NZ_JAAAHS010000487.1"/>
</dbReference>
<feature type="transmembrane region" description="Helical" evidence="2">
    <location>
        <begin position="82"/>
        <end position="101"/>
    </location>
</feature>
<keyword evidence="4" id="KW-1185">Reference proteome</keyword>
<feature type="transmembrane region" description="Helical" evidence="2">
    <location>
        <begin position="113"/>
        <end position="130"/>
    </location>
</feature>
<protein>
    <submittedName>
        <fullName evidence="3">Uncharacterized protein</fullName>
    </submittedName>
</protein>
<dbReference type="EMBL" id="JAAAHS010000487">
    <property type="protein sequence ID" value="NBE56421.1"/>
    <property type="molecule type" value="Genomic_DNA"/>
</dbReference>
<reference evidence="3" key="1">
    <citation type="submission" date="2020-01" db="EMBL/GenBank/DDBJ databases">
        <title>Whole-genome analyses of novel actinobacteria.</title>
        <authorList>
            <person name="Sahin N."/>
        </authorList>
    </citation>
    <scope>NUCLEOTIDE SEQUENCE</scope>
    <source>
        <strain evidence="3">YC537</strain>
    </source>
</reference>